<dbReference type="HOGENOM" id="CLU_001570_4_2_1"/>
<keyword evidence="12" id="KW-1185">Reference proteome</keyword>
<dbReference type="InterPro" id="IPR017972">
    <property type="entry name" value="Cyt_P450_CS"/>
</dbReference>
<dbReference type="InterPro" id="IPR002401">
    <property type="entry name" value="Cyt_P450_E_grp-I"/>
</dbReference>
<dbReference type="GO" id="GO:0005506">
    <property type="term" value="F:iron ion binding"/>
    <property type="evidence" value="ECO:0007669"/>
    <property type="project" value="InterPro"/>
</dbReference>
<evidence type="ECO:0000313" key="11">
    <source>
        <dbReference type="EnsemblPlants" id="LPERR02G17290.1"/>
    </source>
</evidence>
<evidence type="ECO:0000256" key="2">
    <source>
        <dbReference type="ARBA" id="ARBA00022692"/>
    </source>
</evidence>
<dbReference type="FunFam" id="1.10.630.10:FF:000007">
    <property type="entry name" value="Cytochrome P450 76C4"/>
    <property type="match status" value="1"/>
</dbReference>
<dbReference type="SUPFAM" id="SSF48264">
    <property type="entry name" value="Cytochrome P450"/>
    <property type="match status" value="1"/>
</dbReference>
<evidence type="ECO:0008006" key="13">
    <source>
        <dbReference type="Google" id="ProtNLM"/>
    </source>
</evidence>
<evidence type="ECO:0000256" key="9">
    <source>
        <dbReference type="RuleBase" id="RU000461"/>
    </source>
</evidence>
<accession>A0A0D9VHD0</accession>
<evidence type="ECO:0000256" key="5">
    <source>
        <dbReference type="ARBA" id="ARBA00022989"/>
    </source>
</evidence>
<evidence type="ECO:0000256" key="3">
    <source>
        <dbReference type="ARBA" id="ARBA00022723"/>
    </source>
</evidence>
<keyword evidence="3 8" id="KW-0479">Metal-binding</keyword>
<evidence type="ECO:0000256" key="8">
    <source>
        <dbReference type="PIRSR" id="PIRSR602401-1"/>
    </source>
</evidence>
<proteinExistence type="inferred from homology"/>
<protein>
    <recommendedName>
        <fullName evidence="13">Cytochrome P450</fullName>
    </recommendedName>
</protein>
<feature type="transmembrane region" description="Helical" evidence="10">
    <location>
        <begin position="6"/>
        <end position="24"/>
    </location>
</feature>
<dbReference type="PRINTS" id="PR00463">
    <property type="entry name" value="EP450I"/>
</dbReference>
<dbReference type="Pfam" id="PF00067">
    <property type="entry name" value="p450"/>
    <property type="match status" value="1"/>
</dbReference>
<dbReference type="AlphaFoldDB" id="A0A0D9VHD0"/>
<comment type="similarity">
    <text evidence="1 9">Belongs to the cytochrome P450 family.</text>
</comment>
<reference evidence="12" key="2">
    <citation type="submission" date="2013-12" db="EMBL/GenBank/DDBJ databases">
        <authorList>
            <person name="Yu Y."/>
            <person name="Lee S."/>
            <person name="de Baynast K."/>
            <person name="Wissotski M."/>
            <person name="Liu L."/>
            <person name="Talag J."/>
            <person name="Goicoechea J."/>
            <person name="Angelova A."/>
            <person name="Jetty R."/>
            <person name="Kudrna D."/>
            <person name="Golser W."/>
            <person name="Rivera L."/>
            <person name="Zhang J."/>
            <person name="Wing R."/>
        </authorList>
    </citation>
    <scope>NUCLEOTIDE SEQUENCE</scope>
</reference>
<dbReference type="Gramene" id="LPERR02G17290.1">
    <property type="protein sequence ID" value="LPERR02G17290.1"/>
    <property type="gene ID" value="LPERR02G17290"/>
</dbReference>
<keyword evidence="7 8" id="KW-0408">Iron</keyword>
<keyword evidence="5 10" id="KW-1133">Transmembrane helix</keyword>
<reference evidence="11 12" key="1">
    <citation type="submission" date="2012-08" db="EMBL/GenBank/DDBJ databases">
        <title>Oryza genome evolution.</title>
        <authorList>
            <person name="Wing R.A."/>
        </authorList>
    </citation>
    <scope>NUCLEOTIDE SEQUENCE</scope>
</reference>
<dbReference type="PRINTS" id="PR00385">
    <property type="entry name" value="P450"/>
</dbReference>
<dbReference type="GO" id="GO:0006952">
    <property type="term" value="P:defense response"/>
    <property type="evidence" value="ECO:0007669"/>
    <property type="project" value="UniProtKB-KW"/>
</dbReference>
<keyword evidence="2 10" id="KW-0812">Transmembrane</keyword>
<keyword evidence="9" id="KW-0503">Monooxygenase</keyword>
<dbReference type="PANTHER" id="PTHR47950:SF44">
    <property type="entry name" value="CYTOCHROME P450, FAMILY 76, SUBFAMILY C, POLYPEPTIDE 5-RELATED"/>
    <property type="match status" value="1"/>
</dbReference>
<dbReference type="Gene3D" id="1.10.630.10">
    <property type="entry name" value="Cytochrome P450"/>
    <property type="match status" value="1"/>
</dbReference>
<name>A0A0D9VHD0_9ORYZ</name>
<evidence type="ECO:0000256" key="6">
    <source>
        <dbReference type="ARBA" id="ARBA00023002"/>
    </source>
</evidence>
<feature type="binding site" description="axial binding residue" evidence="8">
    <location>
        <position position="441"/>
    </location>
    <ligand>
        <name>heme</name>
        <dbReference type="ChEBI" id="CHEBI:30413"/>
    </ligand>
    <ligandPart>
        <name>Fe</name>
        <dbReference type="ChEBI" id="CHEBI:18248"/>
    </ligandPart>
</feature>
<dbReference type="GO" id="GO:0016709">
    <property type="term" value="F:oxidoreductase activity, acting on paired donors, with incorporation or reduction of molecular oxygen, NAD(P)H as one donor, and incorporation of one atom of oxygen"/>
    <property type="evidence" value="ECO:0007669"/>
    <property type="project" value="UniProtKB-ARBA"/>
</dbReference>
<evidence type="ECO:0000313" key="12">
    <source>
        <dbReference type="Proteomes" id="UP000032180"/>
    </source>
</evidence>
<dbReference type="Proteomes" id="UP000032180">
    <property type="component" value="Chromosome 2"/>
</dbReference>
<dbReference type="EnsemblPlants" id="LPERR02G17290.1">
    <property type="protein sequence ID" value="LPERR02G17290.1"/>
    <property type="gene ID" value="LPERR02G17290"/>
</dbReference>
<keyword evidence="8 9" id="KW-0349">Heme</keyword>
<keyword evidence="6 9" id="KW-0560">Oxidoreductase</keyword>
<dbReference type="eggNOG" id="KOG0156">
    <property type="taxonomic scope" value="Eukaryota"/>
</dbReference>
<keyword evidence="10" id="KW-0472">Membrane</keyword>
<sequence length="499" mass="55995">MENSGLWLLWAALATTIVLYLSILRRYAGGGKRLPPGPTPLPLIGNLLSLRGVAHHRLASLARTYGPVMSIKLGLNSVVVLSTKDAAREAITRHDRHLAARAVPDTFRACGFADRSVVFLPSADPWWKSLRGIQGTHIFTPRGFAAVRPIRERKVREITDYFRKHVGEELVIRETIHTGVLNLVSSSFFSVDIAVLGSESAQEFRELVDQIFEVFAKPNVSDYVPFLQPFDLQGLRRSTEKIFKRIFSLLDDIIERRLAHTRANKEKHNDFLDVLVELMASGNIDREHVMAMLFESFVAGGDTVAFTVEWVMAMLLRNPSVMAKVRAEITDVLGGKETIEEPDAAKLPYLQAVLKETMRLHSVAPLQVPHSVVEDGVEIGGYAVPKGTVVIFNAWAIMRDPTAWERPDEFLPERFLQREPKLDFRGKEFEFMPFGSGRRICPGMPLAERIVPFILASMLHTFEWQLPKGMAPEALDVSERFMSANILAVPLKTVPVLIN</sequence>
<dbReference type="CDD" id="cd11073">
    <property type="entry name" value="CYP76-like"/>
    <property type="match status" value="1"/>
</dbReference>
<comment type="cofactor">
    <cofactor evidence="8">
        <name>heme</name>
        <dbReference type="ChEBI" id="CHEBI:30413"/>
    </cofactor>
</comment>
<evidence type="ECO:0000256" key="10">
    <source>
        <dbReference type="SAM" id="Phobius"/>
    </source>
</evidence>
<dbReference type="InterPro" id="IPR036396">
    <property type="entry name" value="Cyt_P450_sf"/>
</dbReference>
<organism evidence="11 12">
    <name type="scientific">Leersia perrieri</name>
    <dbReference type="NCBI Taxonomy" id="77586"/>
    <lineage>
        <taxon>Eukaryota</taxon>
        <taxon>Viridiplantae</taxon>
        <taxon>Streptophyta</taxon>
        <taxon>Embryophyta</taxon>
        <taxon>Tracheophyta</taxon>
        <taxon>Spermatophyta</taxon>
        <taxon>Magnoliopsida</taxon>
        <taxon>Liliopsida</taxon>
        <taxon>Poales</taxon>
        <taxon>Poaceae</taxon>
        <taxon>BOP clade</taxon>
        <taxon>Oryzoideae</taxon>
        <taxon>Oryzeae</taxon>
        <taxon>Oryzinae</taxon>
        <taxon>Leersia</taxon>
    </lineage>
</organism>
<reference evidence="11" key="3">
    <citation type="submission" date="2015-04" db="UniProtKB">
        <authorList>
            <consortium name="EnsemblPlants"/>
        </authorList>
    </citation>
    <scope>IDENTIFICATION</scope>
</reference>
<evidence type="ECO:0000256" key="4">
    <source>
        <dbReference type="ARBA" id="ARBA00022821"/>
    </source>
</evidence>
<dbReference type="PANTHER" id="PTHR47950">
    <property type="entry name" value="CYTOCHROME P450, FAMILY 76, SUBFAMILY C, POLYPEPTIDE 5-RELATED"/>
    <property type="match status" value="1"/>
</dbReference>
<keyword evidence="4" id="KW-0611">Plant defense</keyword>
<dbReference type="GO" id="GO:0051502">
    <property type="term" value="P:diterpene phytoalexin biosynthetic process"/>
    <property type="evidence" value="ECO:0007669"/>
    <property type="project" value="UniProtKB-ARBA"/>
</dbReference>
<dbReference type="InterPro" id="IPR001128">
    <property type="entry name" value="Cyt_P450"/>
</dbReference>
<dbReference type="STRING" id="77586.A0A0D9VHD0"/>
<evidence type="ECO:0000256" key="1">
    <source>
        <dbReference type="ARBA" id="ARBA00010617"/>
    </source>
</evidence>
<dbReference type="PROSITE" id="PS00086">
    <property type="entry name" value="CYTOCHROME_P450"/>
    <property type="match status" value="1"/>
</dbReference>
<dbReference type="GO" id="GO:0020037">
    <property type="term" value="F:heme binding"/>
    <property type="evidence" value="ECO:0007669"/>
    <property type="project" value="InterPro"/>
</dbReference>
<evidence type="ECO:0000256" key="7">
    <source>
        <dbReference type="ARBA" id="ARBA00023004"/>
    </source>
</evidence>